<reference evidence="2" key="1">
    <citation type="journal article" date="2021" name="Proc. Natl. Acad. Sci. U.S.A.">
        <title>Three genomes in the algal genus Volvox reveal the fate of a haploid sex-determining region after a transition to homothallism.</title>
        <authorList>
            <person name="Yamamoto K."/>
            <person name="Hamaji T."/>
            <person name="Kawai-Toyooka H."/>
            <person name="Matsuzaki R."/>
            <person name="Takahashi F."/>
            <person name="Nishimura Y."/>
            <person name="Kawachi M."/>
            <person name="Noguchi H."/>
            <person name="Minakuchi Y."/>
            <person name="Umen J.G."/>
            <person name="Toyoda A."/>
            <person name="Nozaki H."/>
        </authorList>
    </citation>
    <scope>NUCLEOTIDE SEQUENCE</scope>
    <source>
        <strain evidence="2">NIES-3785</strain>
    </source>
</reference>
<evidence type="ECO:0000313" key="2">
    <source>
        <dbReference type="EMBL" id="GIL99636.1"/>
    </source>
</evidence>
<accession>A0A8J4DC20</accession>
<comment type="caution">
    <text evidence="2">The sequence shown here is derived from an EMBL/GenBank/DDBJ whole genome shotgun (WGS) entry which is preliminary data.</text>
</comment>
<sequence length="370" mass="39477">DRERAEAGKPRVPTVQGAALAASGQERHAEHRQRQSRARAHRDAMKRPMCAAGDGGGAACRNGQADILQHGRPGASNEVDADVSAGLSLQRTDDAQGIQRAQVPRGGPGRPTRRDSSGCAIAPSRGCEQDLEHSQTAKTSDKWKHKEAGNWVQGLSASFPFMDDEEPDHPALQERGVGNRDAAAAGGRRGPSRSPGEDMDGQDARWQCAAMAEDISVGLATTMRSTSASTDECNDELPCDSREVWKWRSTGRPPATHRWAPHKPHEHLEDTADAGDGVVPPFFTDAGWQTSRAEWHPPQPGQDQRWTLSAGVLPPSSSGADPSSSQNGDRRHHYSQHRSGAAAVIATAATKGIAIADTPTTAAVGREFSD</sequence>
<feature type="non-terminal residue" evidence="2">
    <location>
        <position position="370"/>
    </location>
</feature>
<feature type="region of interest" description="Disordered" evidence="1">
    <location>
        <begin position="159"/>
        <end position="205"/>
    </location>
</feature>
<feature type="compositionally biased region" description="Basic and acidic residues" evidence="1">
    <location>
        <begin position="127"/>
        <end position="146"/>
    </location>
</feature>
<protein>
    <submittedName>
        <fullName evidence="2">Uncharacterized protein</fullName>
    </submittedName>
</protein>
<dbReference type="Proteomes" id="UP000722791">
    <property type="component" value="Unassembled WGS sequence"/>
</dbReference>
<feature type="region of interest" description="Disordered" evidence="1">
    <location>
        <begin position="1"/>
        <end position="146"/>
    </location>
</feature>
<proteinExistence type="predicted"/>
<evidence type="ECO:0000256" key="1">
    <source>
        <dbReference type="SAM" id="MobiDB-lite"/>
    </source>
</evidence>
<feature type="compositionally biased region" description="Low complexity" evidence="1">
    <location>
        <begin position="314"/>
        <end position="325"/>
    </location>
</feature>
<dbReference type="AlphaFoldDB" id="A0A8J4DC20"/>
<dbReference type="EMBL" id="BNCQ01000006">
    <property type="protein sequence ID" value="GIL99636.1"/>
    <property type="molecule type" value="Genomic_DNA"/>
</dbReference>
<evidence type="ECO:0000313" key="3">
    <source>
        <dbReference type="Proteomes" id="UP000722791"/>
    </source>
</evidence>
<feature type="region of interest" description="Disordered" evidence="1">
    <location>
        <begin position="251"/>
        <end position="341"/>
    </location>
</feature>
<name>A0A8J4DC20_9CHLO</name>
<feature type="compositionally biased region" description="Low complexity" evidence="1">
    <location>
        <begin position="175"/>
        <end position="186"/>
    </location>
</feature>
<organism evidence="2 3">
    <name type="scientific">Volvox reticuliferus</name>
    <dbReference type="NCBI Taxonomy" id="1737510"/>
    <lineage>
        <taxon>Eukaryota</taxon>
        <taxon>Viridiplantae</taxon>
        <taxon>Chlorophyta</taxon>
        <taxon>core chlorophytes</taxon>
        <taxon>Chlorophyceae</taxon>
        <taxon>CS clade</taxon>
        <taxon>Chlamydomonadales</taxon>
        <taxon>Volvocaceae</taxon>
        <taxon>Volvox</taxon>
    </lineage>
</organism>
<gene>
    <name evidence="2" type="ORF">Vretimale_4756</name>
</gene>
<feature type="non-terminal residue" evidence="2">
    <location>
        <position position="1"/>
    </location>
</feature>